<keyword evidence="1" id="KW-0175">Coiled coil</keyword>
<evidence type="ECO:0000256" key="2">
    <source>
        <dbReference type="SAM" id="MobiDB-lite"/>
    </source>
</evidence>
<gene>
    <name evidence="4" type="ORF">Acr_28g0004660</name>
</gene>
<dbReference type="CDD" id="cd09279">
    <property type="entry name" value="RNase_HI_like"/>
    <property type="match status" value="1"/>
</dbReference>
<name>A0A7J0H9X9_9ERIC</name>
<dbReference type="InterPro" id="IPR002156">
    <property type="entry name" value="RNaseH_domain"/>
</dbReference>
<dbReference type="InterPro" id="IPR036397">
    <property type="entry name" value="RNaseH_sf"/>
</dbReference>
<feature type="region of interest" description="Disordered" evidence="2">
    <location>
        <begin position="228"/>
        <end position="267"/>
    </location>
</feature>
<keyword evidence="5" id="KW-1185">Reference proteome</keyword>
<dbReference type="OrthoDB" id="1731372at2759"/>
<dbReference type="InterPro" id="IPR043502">
    <property type="entry name" value="DNA/RNA_pol_sf"/>
</dbReference>
<dbReference type="PANTHER" id="PTHR48475">
    <property type="entry name" value="RIBONUCLEASE H"/>
    <property type="match status" value="1"/>
</dbReference>
<evidence type="ECO:0000313" key="4">
    <source>
        <dbReference type="EMBL" id="GFZ19761.1"/>
    </source>
</evidence>
<evidence type="ECO:0000256" key="1">
    <source>
        <dbReference type="SAM" id="Coils"/>
    </source>
</evidence>
<proteinExistence type="predicted"/>
<organism evidence="4 5">
    <name type="scientific">Actinidia rufa</name>
    <dbReference type="NCBI Taxonomy" id="165716"/>
    <lineage>
        <taxon>Eukaryota</taxon>
        <taxon>Viridiplantae</taxon>
        <taxon>Streptophyta</taxon>
        <taxon>Embryophyta</taxon>
        <taxon>Tracheophyta</taxon>
        <taxon>Spermatophyta</taxon>
        <taxon>Magnoliopsida</taxon>
        <taxon>eudicotyledons</taxon>
        <taxon>Gunneridae</taxon>
        <taxon>Pentapetalae</taxon>
        <taxon>asterids</taxon>
        <taxon>Ericales</taxon>
        <taxon>Actinidiaceae</taxon>
        <taxon>Actinidia</taxon>
    </lineage>
</organism>
<evidence type="ECO:0000259" key="3">
    <source>
        <dbReference type="PROSITE" id="PS50994"/>
    </source>
</evidence>
<dbReference type="GO" id="GO:0015074">
    <property type="term" value="P:DNA integration"/>
    <property type="evidence" value="ECO:0007669"/>
    <property type="project" value="InterPro"/>
</dbReference>
<dbReference type="InterPro" id="IPR005162">
    <property type="entry name" value="Retrotrans_gag_dom"/>
</dbReference>
<sequence>MLEMERNRHEEIRSQREATSARFREGMKEFRKMNPPSFDGLGDPVVAGHWLSQIHKIFDTVRITEDDMKVSFTSYQLIGEANEWWESIKEAKGVDRGMTWTDFESTFEDQYFPEAYRDELREQFEKLVQGDMTVSEFENGLNPSFRLYVISQRIRNFFDLLDCARRVEPKREQRKEFKGSWEPRQMQDLKESDCLSSVQSARSHSLGVPTESMLQLWLARSHFYKLSRNQSQQSRQSVASERGSRMERGDAPTTSKQLSGQRGGHFHSQGVQGRVYAIADATTIPSQTKPSVVRDCYRRRVRVSTSEGEWFSFVGEKSDPLEPSLSDPRGRESISCILASLISDEGMITRDFIMVDCPSPYNAILGRPTLGGIKAITSTYHLKGDVPGIDPEVAIIIIDVANIKIAKNVREVQQLTGRVATLNRFISKSADKCLPFFKILRKSQIFQWNEESETAFQQLKEFLGSPPLLTVPAPGEDLYVYLSISPTAALADFIVESTHEGTPQPETGHPEYEISKEPTPEKDLAHWILFVDGSFNQHGCGAGLVIQTPSGEQMEYAIRIGFKVTNNEAEYEALLAGLRVVVELGAQSLEIFNDSQLGVNQVQGDYLAKDARMMAYLGETGAYVWNFLASPSIGVANQILQTEENLTWMDEIIACLQGGILPTNKLQARRLQYRSAWFCLFQGRLYKRSFSGPLLKCLRPEEAEYVLKEIHEGICGNHSGARSLARKTIRQGYFWPTVEGDTATYIRRCDKCQRFAPISHLPHTEMVPISSPWPFAQWGIDILGSLPRALLQRKFLIVAIDYFTKWIEAQPLAKITEKNTLDFVWKHLVCRFGIPKVIISDNVRQFDNDQLKLFCSDLAISHYFSSPGHPQANGQVEVTNRTILRNLKARLERSKSEWAEELPSILWAYHTTSRIPTGETPYSMVFSTESVIPVEIGMPSFRTSNFDKESNETELRLNLDLLEERREKAKLRHAAYKCQVTLSTREPNTGKLGPTWEGPYKVIKVSRPGTYWLEDPNGKALLHPWNAEHLKKYYQ</sequence>
<dbReference type="Pfam" id="PF17921">
    <property type="entry name" value="Integrase_H2C2"/>
    <property type="match status" value="1"/>
</dbReference>
<dbReference type="InterPro" id="IPR043128">
    <property type="entry name" value="Rev_trsase/Diguanyl_cyclase"/>
</dbReference>
<dbReference type="Pfam" id="PF13456">
    <property type="entry name" value="RVT_3"/>
    <property type="match status" value="1"/>
</dbReference>
<dbReference type="SUPFAM" id="SSF56672">
    <property type="entry name" value="DNA/RNA polymerases"/>
    <property type="match status" value="1"/>
</dbReference>
<comment type="caution">
    <text evidence="4">The sequence shown here is derived from an EMBL/GenBank/DDBJ whole genome shotgun (WGS) entry which is preliminary data.</text>
</comment>
<dbReference type="InterPro" id="IPR001584">
    <property type="entry name" value="Integrase_cat-core"/>
</dbReference>
<dbReference type="InterPro" id="IPR041588">
    <property type="entry name" value="Integrase_H2C2"/>
</dbReference>
<dbReference type="GO" id="GO:0004523">
    <property type="term" value="F:RNA-DNA hybrid ribonuclease activity"/>
    <property type="evidence" value="ECO:0007669"/>
    <property type="project" value="InterPro"/>
</dbReference>
<evidence type="ECO:0000313" key="5">
    <source>
        <dbReference type="Proteomes" id="UP000585474"/>
    </source>
</evidence>
<dbReference type="PROSITE" id="PS50994">
    <property type="entry name" value="INTEGRASE"/>
    <property type="match status" value="1"/>
</dbReference>
<dbReference type="AlphaFoldDB" id="A0A7J0H9X9"/>
<dbReference type="SUPFAM" id="SSF53098">
    <property type="entry name" value="Ribonuclease H-like"/>
    <property type="match status" value="2"/>
</dbReference>
<dbReference type="Gene3D" id="1.10.340.70">
    <property type="match status" value="1"/>
</dbReference>
<feature type="domain" description="Integrase catalytic" evidence="3">
    <location>
        <begin position="770"/>
        <end position="929"/>
    </location>
</feature>
<dbReference type="Pfam" id="PF03732">
    <property type="entry name" value="Retrotrans_gag"/>
    <property type="match status" value="1"/>
</dbReference>
<dbReference type="PANTHER" id="PTHR48475:SF2">
    <property type="entry name" value="RIBONUCLEASE H"/>
    <property type="match status" value="1"/>
</dbReference>
<dbReference type="Gene3D" id="3.30.420.10">
    <property type="entry name" value="Ribonuclease H-like superfamily/Ribonuclease H"/>
    <property type="match status" value="2"/>
</dbReference>
<dbReference type="Proteomes" id="UP000585474">
    <property type="component" value="Unassembled WGS sequence"/>
</dbReference>
<dbReference type="Pfam" id="PF00665">
    <property type="entry name" value="rve"/>
    <property type="match status" value="1"/>
</dbReference>
<feature type="compositionally biased region" description="Low complexity" evidence="2">
    <location>
        <begin position="228"/>
        <end position="237"/>
    </location>
</feature>
<dbReference type="InterPro" id="IPR012337">
    <property type="entry name" value="RNaseH-like_sf"/>
</dbReference>
<dbReference type="Gene3D" id="3.30.70.270">
    <property type="match status" value="1"/>
</dbReference>
<dbReference type="GO" id="GO:0003676">
    <property type="term" value="F:nucleic acid binding"/>
    <property type="evidence" value="ECO:0007669"/>
    <property type="project" value="InterPro"/>
</dbReference>
<accession>A0A7J0H9X9</accession>
<protein>
    <recommendedName>
        <fullName evidence="3">Integrase catalytic domain-containing protein</fullName>
    </recommendedName>
</protein>
<dbReference type="EMBL" id="BJWL01000028">
    <property type="protein sequence ID" value="GFZ19761.1"/>
    <property type="molecule type" value="Genomic_DNA"/>
</dbReference>
<feature type="coiled-coil region" evidence="1">
    <location>
        <begin position="952"/>
        <end position="979"/>
    </location>
</feature>
<reference evidence="4 5" key="1">
    <citation type="submission" date="2019-07" db="EMBL/GenBank/DDBJ databases">
        <title>De Novo Assembly of kiwifruit Actinidia rufa.</title>
        <authorList>
            <person name="Sugita-Konishi S."/>
            <person name="Sato K."/>
            <person name="Mori E."/>
            <person name="Abe Y."/>
            <person name="Kisaki G."/>
            <person name="Hamano K."/>
            <person name="Suezawa K."/>
            <person name="Otani M."/>
            <person name="Fukuda T."/>
            <person name="Manabe T."/>
            <person name="Gomi K."/>
            <person name="Tabuchi M."/>
            <person name="Akimitsu K."/>
            <person name="Kataoka I."/>
        </authorList>
    </citation>
    <scope>NUCLEOTIDE SEQUENCE [LARGE SCALE GENOMIC DNA]</scope>
    <source>
        <strain evidence="5">cv. Fuchu</strain>
    </source>
</reference>